<dbReference type="Pfam" id="PF07022">
    <property type="entry name" value="Phage_CI_repr"/>
    <property type="match status" value="1"/>
</dbReference>
<evidence type="ECO:0000259" key="1">
    <source>
        <dbReference type="Pfam" id="PF07022"/>
    </source>
</evidence>
<accession>A0ABT9JN22</accession>
<feature type="domain" description="Bacteriophage CI repressor N-terminal" evidence="1">
    <location>
        <begin position="6"/>
        <end position="69"/>
    </location>
</feature>
<organism evidence="2 3">
    <name type="scientific">Phocoenobacter skyensis</name>
    <dbReference type="NCBI Taxonomy" id="97481"/>
    <lineage>
        <taxon>Bacteria</taxon>
        <taxon>Pseudomonadati</taxon>
        <taxon>Pseudomonadota</taxon>
        <taxon>Gammaproteobacteria</taxon>
        <taxon>Pasteurellales</taxon>
        <taxon>Pasteurellaceae</taxon>
        <taxon>Phocoenobacter</taxon>
    </lineage>
</organism>
<dbReference type="InterPro" id="IPR010982">
    <property type="entry name" value="Lambda_DNA-bd_dom_sf"/>
</dbReference>
<dbReference type="Proteomes" id="UP001224812">
    <property type="component" value="Unassembled WGS sequence"/>
</dbReference>
<dbReference type="InterPro" id="IPR010744">
    <property type="entry name" value="Phage_CI_N"/>
</dbReference>
<dbReference type="Gene3D" id="1.10.260.40">
    <property type="entry name" value="lambda repressor-like DNA-binding domains"/>
    <property type="match status" value="1"/>
</dbReference>
<dbReference type="EMBL" id="JASAVS010000010">
    <property type="protein sequence ID" value="MDP8085423.1"/>
    <property type="molecule type" value="Genomic_DNA"/>
</dbReference>
<protein>
    <submittedName>
        <fullName evidence="2">Helix-turn-helix domain-containing protein</fullName>
    </submittedName>
</protein>
<sequence length="145" mass="16803">MKNFIDIVNRLKVELSVSTDKEIADFLGLKKSAFAERKKRNSFPKKELELFTKNFPELNLDLEYILTGVKKDEKNKSTKIHILPIPEDAGTPINLNLDEMRLIENFRKASIENKLLILNIAGIAKSLYIAELKLSEYEKKDFLYK</sequence>
<evidence type="ECO:0000313" key="3">
    <source>
        <dbReference type="Proteomes" id="UP001224812"/>
    </source>
</evidence>
<name>A0ABT9JN22_9PAST</name>
<evidence type="ECO:0000313" key="2">
    <source>
        <dbReference type="EMBL" id="MDP8085423.1"/>
    </source>
</evidence>
<reference evidence="2 3" key="1">
    <citation type="journal article" date="2023" name="Front. Microbiol.">
        <title>Phylogeography and host specificity of Pasteurellaceae pathogenic to sea-farmed fish in the north-east Atlantic.</title>
        <authorList>
            <person name="Gulla S."/>
            <person name="Colquhoun D.J."/>
            <person name="Olsen A.B."/>
            <person name="Spilsberg B."/>
            <person name="Lagesen K."/>
            <person name="Aakesson C.P."/>
            <person name="Strom S."/>
            <person name="Manji F."/>
            <person name="Birkbeck T.H."/>
            <person name="Nilsen H.K."/>
        </authorList>
    </citation>
    <scope>NUCLEOTIDE SEQUENCE [LARGE SCALE GENOMIC DNA]</scope>
    <source>
        <strain evidence="2 3">VIO11850</strain>
    </source>
</reference>
<keyword evidence="3" id="KW-1185">Reference proteome</keyword>
<proteinExistence type="predicted"/>
<comment type="caution">
    <text evidence="2">The sequence shown here is derived from an EMBL/GenBank/DDBJ whole genome shotgun (WGS) entry which is preliminary data.</text>
</comment>
<gene>
    <name evidence="2" type="ORF">QJT92_05720</name>
</gene>
<dbReference type="RefSeq" id="WP_306383909.1">
    <property type="nucleotide sequence ID" value="NZ_JASAVR010000011.1"/>
</dbReference>